<dbReference type="Proteomes" id="UP001501138">
    <property type="component" value="Unassembled WGS sequence"/>
</dbReference>
<sequence>MPQGMAAVANWDGTSEEILLISAYKDANGNKDPDGDNGDRVASNASAIFGVVATGPRAGTGLGRMLIATGHVGGLAVYRGYVYVGTEKTIRAYPLSTVRGALEGRDTSSVYGPRSVYQASYTVGFLGSGDGNLWAGRFSETENTKLNRYALRSQATGTLSYVSQYFAPKKTQGVAVTSNRVFFSTSYGRNDRGNIWVMPRGVQTRTDANSYCFRAPSMNEGVTTLGGRLWINYESGAYTYTHASDDPRNIVKRVHSASLSSVTALLGQAD</sequence>
<gene>
    <name evidence="1" type="ORF">GCM10009809_31130</name>
</gene>
<dbReference type="EMBL" id="BAAAPM010000007">
    <property type="protein sequence ID" value="GAA1733481.1"/>
    <property type="molecule type" value="Genomic_DNA"/>
</dbReference>
<accession>A0ABN2JNC8</accession>
<reference evidence="1 2" key="1">
    <citation type="journal article" date="2019" name="Int. J. Syst. Evol. Microbiol.">
        <title>The Global Catalogue of Microorganisms (GCM) 10K type strain sequencing project: providing services to taxonomists for standard genome sequencing and annotation.</title>
        <authorList>
            <consortium name="The Broad Institute Genomics Platform"/>
            <consortium name="The Broad Institute Genome Sequencing Center for Infectious Disease"/>
            <person name="Wu L."/>
            <person name="Ma J."/>
        </authorList>
    </citation>
    <scope>NUCLEOTIDE SEQUENCE [LARGE SCALE GENOMIC DNA]</scope>
    <source>
        <strain evidence="1 2">JCM 15589</strain>
    </source>
</reference>
<keyword evidence="2" id="KW-1185">Reference proteome</keyword>
<comment type="caution">
    <text evidence="1">The sequence shown here is derived from an EMBL/GenBank/DDBJ whole genome shotgun (WGS) entry which is preliminary data.</text>
</comment>
<proteinExistence type="predicted"/>
<evidence type="ECO:0000313" key="2">
    <source>
        <dbReference type="Proteomes" id="UP001501138"/>
    </source>
</evidence>
<protein>
    <submittedName>
        <fullName evidence="1">Uncharacterized protein</fullName>
    </submittedName>
</protein>
<name>A0ABN2JNC8_9MICO</name>
<evidence type="ECO:0000313" key="1">
    <source>
        <dbReference type="EMBL" id="GAA1733481.1"/>
    </source>
</evidence>
<organism evidence="1 2">
    <name type="scientific">Isoptericola hypogeus</name>
    <dbReference type="NCBI Taxonomy" id="300179"/>
    <lineage>
        <taxon>Bacteria</taxon>
        <taxon>Bacillati</taxon>
        <taxon>Actinomycetota</taxon>
        <taxon>Actinomycetes</taxon>
        <taxon>Micrococcales</taxon>
        <taxon>Promicromonosporaceae</taxon>
        <taxon>Isoptericola</taxon>
    </lineage>
</organism>